<evidence type="ECO:0000313" key="2">
    <source>
        <dbReference type="Proteomes" id="UP000602076"/>
    </source>
</evidence>
<sequence length="209" mass="24740">MTCLTKIEWEDIYDSLKETLSFIGWDNNMKYLWVKKAWSGIEKIGLTTYSNDIEKHIVYIRLYTILDFYCEFISIAMEREFSIDKDEWVVQFQINPFRMGQLVGQSFEMEEEEEDLLLANALDDLSSQYKSEILDALIKGFGSLSSLFCGLWLTHEILIENNLNADEEPMEESDLNIERYERLIKKSMELILNSDFNTSKIRAYEWLKE</sequence>
<keyword evidence="2" id="KW-1185">Reference proteome</keyword>
<protein>
    <submittedName>
        <fullName evidence="1">Uncharacterized protein</fullName>
    </submittedName>
</protein>
<dbReference type="RefSeq" id="WP_190999211.1">
    <property type="nucleotide sequence ID" value="NZ_JACXSI010000041.1"/>
</dbReference>
<organism evidence="1 2">
    <name type="scientific">Peribacillus faecalis</name>
    <dbReference type="NCBI Taxonomy" id="2772559"/>
    <lineage>
        <taxon>Bacteria</taxon>
        <taxon>Bacillati</taxon>
        <taxon>Bacillota</taxon>
        <taxon>Bacilli</taxon>
        <taxon>Bacillales</taxon>
        <taxon>Bacillaceae</taxon>
        <taxon>Peribacillus</taxon>
    </lineage>
</organism>
<gene>
    <name evidence="1" type="ORF">IEO70_15110</name>
</gene>
<dbReference type="Proteomes" id="UP000602076">
    <property type="component" value="Unassembled WGS sequence"/>
</dbReference>
<reference evidence="1" key="1">
    <citation type="submission" date="2020-09" db="EMBL/GenBank/DDBJ databases">
        <title>Bacillus faecalis sp. nov., a moderately halophilic bacterium isolated from cow faeces.</title>
        <authorList>
            <person name="Jiang L."/>
            <person name="Lee J."/>
        </authorList>
    </citation>
    <scope>NUCLEOTIDE SEQUENCE</scope>
    <source>
        <strain evidence="1">AGMB 02131</strain>
    </source>
</reference>
<comment type="caution">
    <text evidence="1">The sequence shown here is derived from an EMBL/GenBank/DDBJ whole genome shotgun (WGS) entry which is preliminary data.</text>
</comment>
<proteinExistence type="predicted"/>
<evidence type="ECO:0000313" key="1">
    <source>
        <dbReference type="EMBL" id="MBD3109676.1"/>
    </source>
</evidence>
<dbReference type="AlphaFoldDB" id="A0A927CZ43"/>
<accession>A0A927CZ43</accession>
<dbReference type="EMBL" id="JACXSI010000041">
    <property type="protein sequence ID" value="MBD3109676.1"/>
    <property type="molecule type" value="Genomic_DNA"/>
</dbReference>
<name>A0A927CZ43_9BACI</name>